<accession>G3AVD7</accession>
<dbReference type="AlphaFoldDB" id="G3AVD7"/>
<dbReference type="GeneID" id="18870620"/>
<sequence length="175" mass="20329">MSNYYDLDDILADGEKVPCKFNITVPGLGYLQGNPGKPIEKDTKIELPFWLAEILAVCIVSDESQQSFIDMIDPEFINSKVVNAIKSNPTSVDLHKLLPHYYKLIEKWCSMFSDEQLIDNVMNMLKERSFEINSFANNVNKQVNSEFIYTLDEFEKKLFKQTSESNKLMRNWLKE</sequence>
<evidence type="ECO:0000259" key="9">
    <source>
        <dbReference type="Pfam" id="PF22466"/>
    </source>
</evidence>
<dbReference type="GO" id="GO:0000785">
    <property type="term" value="C:chromatin"/>
    <property type="evidence" value="ECO:0007669"/>
    <property type="project" value="EnsemblFungi"/>
</dbReference>
<dbReference type="eggNOG" id="KOG1106">
    <property type="taxonomic scope" value="Eukaryota"/>
</dbReference>
<dbReference type="GO" id="GO:0043596">
    <property type="term" value="C:nuclear replication fork"/>
    <property type="evidence" value="ECO:0007669"/>
    <property type="project" value="EnsemblFungi"/>
</dbReference>
<organism evidence="11">
    <name type="scientific">Spathaspora passalidarum (strain NRRL Y-27907 / 11-Y1)</name>
    <dbReference type="NCBI Taxonomy" id="619300"/>
    <lineage>
        <taxon>Eukaryota</taxon>
        <taxon>Fungi</taxon>
        <taxon>Dikarya</taxon>
        <taxon>Ascomycota</taxon>
        <taxon>Saccharomycotina</taxon>
        <taxon>Pichiomycetes</taxon>
        <taxon>Debaryomycetaceae</taxon>
        <taxon>Spathaspora</taxon>
    </lineage>
</organism>
<dbReference type="OrthoDB" id="343875at2759"/>
<dbReference type="PANTHER" id="PTHR22768:SF0">
    <property type="entry name" value="DNA REPLICATION COMPLEX GINS PROTEIN PSF3"/>
    <property type="match status" value="1"/>
</dbReference>
<comment type="subunit">
    <text evidence="3">Component of the GINS complex which is a heterotetramer of SLD5, PSF1, PSF2 and PSF3.</text>
</comment>
<dbReference type="KEGG" id="spaa:SPAPADRAFT_144369"/>
<dbReference type="GO" id="GO:0071162">
    <property type="term" value="C:CMG complex"/>
    <property type="evidence" value="ECO:0007669"/>
    <property type="project" value="EnsemblFungi"/>
</dbReference>
<dbReference type="FunCoup" id="G3AVD7">
    <property type="interactions" value="416"/>
</dbReference>
<evidence type="ECO:0000256" key="4">
    <source>
        <dbReference type="ARBA" id="ARBA00015140"/>
    </source>
</evidence>
<dbReference type="HOGENOM" id="CLU_081646_0_1_1"/>
<dbReference type="OMA" id="AAYKEIY"/>
<dbReference type="GO" id="GO:0000811">
    <property type="term" value="C:GINS complex"/>
    <property type="evidence" value="ECO:0007669"/>
    <property type="project" value="UniProtKB-UniRule"/>
</dbReference>
<keyword evidence="6 7" id="KW-0539">Nucleus</keyword>
<dbReference type="InterPro" id="IPR036224">
    <property type="entry name" value="GINS_bundle-like_dom_sf"/>
</dbReference>
<dbReference type="SUPFAM" id="SSF158573">
    <property type="entry name" value="GINS helical bundle-like"/>
    <property type="match status" value="1"/>
</dbReference>
<evidence type="ECO:0000256" key="7">
    <source>
        <dbReference type="RuleBase" id="RU367161"/>
    </source>
</evidence>
<dbReference type="Pfam" id="PF05916">
    <property type="entry name" value="Sld5"/>
    <property type="match status" value="1"/>
</dbReference>
<protein>
    <recommendedName>
        <fullName evidence="4 7">DNA replication complex GINS protein PSF3</fullName>
    </recommendedName>
</protein>
<comment type="function">
    <text evidence="7">The GINS complex plays an essential role in the initiation of DNA replication.</text>
</comment>
<evidence type="ECO:0000259" key="8">
    <source>
        <dbReference type="Pfam" id="PF05916"/>
    </source>
</evidence>
<dbReference type="SUPFAM" id="SSF160059">
    <property type="entry name" value="PriA/YqbF domain"/>
    <property type="match status" value="1"/>
</dbReference>
<name>G3AVD7_SPAPN</name>
<reference evidence="10 11" key="1">
    <citation type="journal article" date="2011" name="Proc. Natl. Acad. Sci. U.S.A.">
        <title>Comparative genomics of xylose-fermenting fungi for enhanced biofuel production.</title>
        <authorList>
            <person name="Wohlbach D.J."/>
            <person name="Kuo A."/>
            <person name="Sato T.K."/>
            <person name="Potts K.M."/>
            <person name="Salamov A.A."/>
            <person name="LaButti K.M."/>
            <person name="Sun H."/>
            <person name="Clum A."/>
            <person name="Pangilinan J.L."/>
            <person name="Lindquist E.A."/>
            <person name="Lucas S."/>
            <person name="Lapidus A."/>
            <person name="Jin M."/>
            <person name="Gunawan C."/>
            <person name="Balan V."/>
            <person name="Dale B.E."/>
            <person name="Jeffries T.W."/>
            <person name="Zinkel R."/>
            <person name="Barry K.W."/>
            <person name="Grigoriev I.V."/>
            <person name="Gasch A.P."/>
        </authorList>
    </citation>
    <scope>NUCLEOTIDE SEQUENCE [LARGE SCALE GENOMIC DNA]</scope>
    <source>
        <strain evidence="11">NRRL Y-27907 / 11-Y1</strain>
    </source>
</reference>
<dbReference type="InterPro" id="IPR010492">
    <property type="entry name" value="GINS_Psf3"/>
</dbReference>
<evidence type="ECO:0000256" key="3">
    <source>
        <dbReference type="ARBA" id="ARBA00011352"/>
    </source>
</evidence>
<dbReference type="InParanoid" id="G3AVD7"/>
<keyword evidence="11" id="KW-1185">Reference proteome</keyword>
<keyword evidence="5 7" id="KW-0235">DNA replication</keyword>
<gene>
    <name evidence="10" type="ORF">SPAPADRAFT_144369</name>
</gene>
<dbReference type="InterPro" id="IPR021151">
    <property type="entry name" value="GINS_A"/>
</dbReference>
<proteinExistence type="inferred from homology"/>
<dbReference type="EMBL" id="GL996506">
    <property type="protein sequence ID" value="EGW30157.1"/>
    <property type="molecule type" value="Genomic_DNA"/>
</dbReference>
<feature type="domain" description="GINS subunit" evidence="8">
    <location>
        <begin position="77"/>
        <end position="173"/>
    </location>
</feature>
<dbReference type="InterPro" id="IPR038437">
    <property type="entry name" value="GINS_Psf3_sf"/>
</dbReference>
<dbReference type="CDD" id="cd11713">
    <property type="entry name" value="GINS_A_psf3"/>
    <property type="match status" value="1"/>
</dbReference>
<dbReference type="Gene3D" id="1.20.58.2050">
    <property type="match status" value="1"/>
</dbReference>
<dbReference type="PANTHER" id="PTHR22768">
    <property type="entry name" value="DNA REPLICATION COMPLEX GINS PROTEIN PSF3"/>
    <property type="match status" value="1"/>
</dbReference>
<dbReference type="GO" id="GO:1902975">
    <property type="term" value="P:mitotic DNA replication initiation"/>
    <property type="evidence" value="ECO:0007669"/>
    <property type="project" value="TreeGrafter"/>
</dbReference>
<evidence type="ECO:0000313" key="10">
    <source>
        <dbReference type="EMBL" id="EGW30157.1"/>
    </source>
</evidence>
<evidence type="ECO:0000256" key="5">
    <source>
        <dbReference type="ARBA" id="ARBA00022705"/>
    </source>
</evidence>
<dbReference type="Pfam" id="PF22466">
    <property type="entry name" value="PSF3_N"/>
    <property type="match status" value="1"/>
</dbReference>
<evidence type="ECO:0000313" key="11">
    <source>
        <dbReference type="Proteomes" id="UP000000709"/>
    </source>
</evidence>
<evidence type="ECO:0000256" key="6">
    <source>
        <dbReference type="ARBA" id="ARBA00023242"/>
    </source>
</evidence>
<dbReference type="GO" id="GO:0000727">
    <property type="term" value="P:double-strand break repair via break-induced replication"/>
    <property type="evidence" value="ECO:0007669"/>
    <property type="project" value="EnsemblFungi"/>
</dbReference>
<evidence type="ECO:0000256" key="2">
    <source>
        <dbReference type="ARBA" id="ARBA00006343"/>
    </source>
</evidence>
<dbReference type="CDD" id="cd21693">
    <property type="entry name" value="GINS_B_Psf3"/>
    <property type="match status" value="1"/>
</dbReference>
<comment type="subcellular location">
    <subcellularLocation>
        <location evidence="1 7">Nucleus</location>
    </subcellularLocation>
</comment>
<dbReference type="InterPro" id="IPR055221">
    <property type="entry name" value="PSF3_N"/>
</dbReference>
<feature type="domain" description="DNA replication complex GINS protein PSF3 N-terminal" evidence="9">
    <location>
        <begin position="5"/>
        <end position="57"/>
    </location>
</feature>
<comment type="similarity">
    <text evidence="2 7">Belongs to the GINS3/PSF3 family.</text>
</comment>
<dbReference type="RefSeq" id="XP_007377923.1">
    <property type="nucleotide sequence ID" value="XM_007377861.1"/>
</dbReference>
<dbReference type="STRING" id="619300.G3AVD7"/>
<evidence type="ECO:0000256" key="1">
    <source>
        <dbReference type="ARBA" id="ARBA00004123"/>
    </source>
</evidence>
<dbReference type="Proteomes" id="UP000000709">
    <property type="component" value="Unassembled WGS sequence"/>
</dbReference>